<dbReference type="GO" id="GO:0006508">
    <property type="term" value="P:proteolysis"/>
    <property type="evidence" value="ECO:0007669"/>
    <property type="project" value="InterPro"/>
</dbReference>
<evidence type="ECO:0000259" key="2">
    <source>
        <dbReference type="Pfam" id="PF05547"/>
    </source>
</evidence>
<organism evidence="3 4">
    <name type="scientific">Eiseniibacteriota bacterium</name>
    <dbReference type="NCBI Taxonomy" id="2212470"/>
    <lineage>
        <taxon>Bacteria</taxon>
        <taxon>Candidatus Eiseniibacteriota</taxon>
    </lineage>
</organism>
<dbReference type="Gene3D" id="2.60.40.4070">
    <property type="match status" value="1"/>
</dbReference>
<gene>
    <name evidence="3" type="ORF">KJ970_19565</name>
</gene>
<protein>
    <submittedName>
        <fullName evidence="3">M6 family metalloprotease domain-containing protein</fullName>
    </submittedName>
</protein>
<reference evidence="3" key="1">
    <citation type="submission" date="2021-05" db="EMBL/GenBank/DDBJ databases">
        <title>Energy efficiency and biological interactions define the core microbiome of deep oligotrophic groundwater.</title>
        <authorList>
            <person name="Mehrshad M."/>
            <person name="Lopez-Fernandez M."/>
            <person name="Bell E."/>
            <person name="Bernier-Latmani R."/>
            <person name="Bertilsson S."/>
            <person name="Dopson M."/>
        </authorList>
    </citation>
    <scope>NUCLEOTIDE SEQUENCE</scope>
    <source>
        <strain evidence="3">Modern_marine.mb.64</strain>
    </source>
</reference>
<dbReference type="GO" id="GO:0008237">
    <property type="term" value="F:metallopeptidase activity"/>
    <property type="evidence" value="ECO:0007669"/>
    <property type="project" value="UniProtKB-KW"/>
</dbReference>
<feature type="region of interest" description="Disordered" evidence="1">
    <location>
        <begin position="224"/>
        <end position="255"/>
    </location>
</feature>
<dbReference type="AlphaFoldDB" id="A0A948S032"/>
<dbReference type="PANTHER" id="PTHR41775">
    <property type="entry name" value="SECRETED PROTEIN-RELATED"/>
    <property type="match status" value="1"/>
</dbReference>
<accession>A0A948S032</accession>
<evidence type="ECO:0000313" key="3">
    <source>
        <dbReference type="EMBL" id="MBU2693121.1"/>
    </source>
</evidence>
<comment type="caution">
    <text evidence="3">The sequence shown here is derived from an EMBL/GenBank/DDBJ whole genome shotgun (WGS) entry which is preliminary data.</text>
</comment>
<keyword evidence="3" id="KW-0482">Metalloprotease</keyword>
<keyword evidence="3" id="KW-0378">Hydrolase</keyword>
<evidence type="ECO:0000313" key="4">
    <source>
        <dbReference type="Proteomes" id="UP000777784"/>
    </source>
</evidence>
<proteinExistence type="predicted"/>
<sequence length="862" mass="92099">MRPRITAEARHGIAAALAFAALLLLGFLTQSAQAVSLHPDIVQQLREEGRLAEHVESMILARARGVNQPLGSAAGWLRSGDAMAATERQALVILVDFDDNVADQGDYPQQHYWDLLFSEETYPAGSMRDYYIENSYGAFGVTGVVTVWIRMPESYDYYVDGQAGFGSYPHNAQKLAEDAVVAADPDVDFSQFDNDGPDGIPNSGDDDGIVDALFVVHAGPGRETTGSDNDIHSHAWSMPPQSVDGVTTSSYSMEPEDGERGVFGHEFGHVLGLPDLYDTDYSSSGIGSWGMMSGGSWGNGGRTPVHFCAWSKMKLGFLDPVIPETNLTDVEFPRVEDHAVAYIVWTNGLPDNEYFMIENRQQVLDDAYIDGAGLVIYHVDENVSGNQNEWHPLVMVEQADGLYNLQAGEGADDGDPYPGSSGNYEFSATSDPSSNDYNNAPTQITVLINTPSGDLMEADITVETLPNLLLTAWQLDDAAGGNGNGCLDPGESILIPTAISNVGTDILGVTGTLTEPGGQGVTIDQALSAYGDLPADASAEGTPDYALTLNAGAVIEAVTLNLNLTGSERHDQDLGFLIGVSDTLGFFSWGHEIVSANYSDQWHISTQRNHTPGGQYCWKFGGAGSGNYNDLADGALETQLINVGENTTLRFWHWIEAEDQGATEAWDGGVLEVSIEGGAYTEITPVGGYTHTIISNPASPFAPGRPCFSGHSAEWVEIEVDLSNLGAWVQLRWRFGSDGAATDGGWFIDDVAVEGATTAVPGIMAGARLWLSKPMPNPASGAASFAFNIPAAGVSYRLDLYDLSGRLVRSLARGTTPADGAQRSVLWNGLTDGGHPASAGLYFARLSVEGAGVWTRKLMVVH</sequence>
<dbReference type="SUPFAM" id="SSF55486">
    <property type="entry name" value="Metalloproteases ('zincins'), catalytic domain"/>
    <property type="match status" value="1"/>
</dbReference>
<dbReference type="Pfam" id="PF05547">
    <property type="entry name" value="Peptidase_M6"/>
    <property type="match status" value="1"/>
</dbReference>
<keyword evidence="3" id="KW-0645">Protease</keyword>
<dbReference type="PANTHER" id="PTHR41775:SF1">
    <property type="entry name" value="PEPTIDASE M6-LIKE DOMAIN-CONTAINING PROTEIN"/>
    <property type="match status" value="1"/>
</dbReference>
<dbReference type="NCBIfam" id="TIGR03296">
    <property type="entry name" value="M6dom_TIGR03296"/>
    <property type="match status" value="1"/>
</dbReference>
<feature type="domain" description="Peptidase M6-like" evidence="2">
    <location>
        <begin position="90"/>
        <end position="312"/>
    </location>
</feature>
<dbReference type="Gene3D" id="2.60.120.260">
    <property type="entry name" value="Galactose-binding domain-like"/>
    <property type="match status" value="1"/>
</dbReference>
<dbReference type="EMBL" id="JAHJDP010000114">
    <property type="protein sequence ID" value="MBU2693121.1"/>
    <property type="molecule type" value="Genomic_DNA"/>
</dbReference>
<feature type="region of interest" description="Disordered" evidence="1">
    <location>
        <begin position="406"/>
        <end position="436"/>
    </location>
</feature>
<evidence type="ECO:0000256" key="1">
    <source>
        <dbReference type="SAM" id="MobiDB-lite"/>
    </source>
</evidence>
<dbReference type="Proteomes" id="UP000777784">
    <property type="component" value="Unassembled WGS sequence"/>
</dbReference>
<dbReference type="InterPro" id="IPR008757">
    <property type="entry name" value="Peptidase_M6-like_domain"/>
</dbReference>
<name>A0A948S032_UNCEI</name>
<feature type="compositionally biased region" description="Polar residues" evidence="1">
    <location>
        <begin position="420"/>
        <end position="436"/>
    </location>
</feature>